<dbReference type="eggNOG" id="ENOG502ZRCE">
    <property type="taxonomic scope" value="Bacteria"/>
</dbReference>
<keyword evidence="1" id="KW-0472">Membrane</keyword>
<dbReference type="KEGG" id="str:Sterm_1392"/>
<name>D1AHM1_SEBTE</name>
<protein>
    <submittedName>
        <fullName evidence="2">Uncharacterized protein</fullName>
    </submittedName>
</protein>
<keyword evidence="1" id="KW-1133">Transmembrane helix</keyword>
<keyword evidence="1" id="KW-0812">Transmembrane</keyword>
<reference evidence="3" key="1">
    <citation type="submission" date="2009-09" db="EMBL/GenBank/DDBJ databases">
        <title>The complete chromosome of Sebaldella termitidis ATCC 33386.</title>
        <authorList>
            <consortium name="US DOE Joint Genome Institute (JGI-PGF)"/>
            <person name="Lucas S."/>
            <person name="Copeland A."/>
            <person name="Lapidus A."/>
            <person name="Glavina del Rio T."/>
            <person name="Dalin E."/>
            <person name="Tice H."/>
            <person name="Bruce D."/>
            <person name="Goodwin L."/>
            <person name="Pitluck S."/>
            <person name="Kyrpides N."/>
            <person name="Mavromatis K."/>
            <person name="Ivanova N."/>
            <person name="Mikhailova N."/>
            <person name="Sims D."/>
            <person name="Meincke L."/>
            <person name="Brettin T."/>
            <person name="Detter J.C."/>
            <person name="Han C."/>
            <person name="Larimer F."/>
            <person name="Land M."/>
            <person name="Hauser L."/>
            <person name="Markowitz V."/>
            <person name="Cheng J.F."/>
            <person name="Hugenholtz P."/>
            <person name="Woyke T."/>
            <person name="Wu D."/>
            <person name="Eisen J.A."/>
        </authorList>
    </citation>
    <scope>NUCLEOTIDE SEQUENCE [LARGE SCALE GENOMIC DNA]</scope>
    <source>
        <strain evidence="3">ATCC 33386 / NCTC 11300</strain>
    </source>
</reference>
<reference evidence="2 3" key="2">
    <citation type="journal article" date="2010" name="Stand. Genomic Sci.">
        <title>Complete genome sequence of Sebaldella termitidis type strain (NCTC 11300).</title>
        <authorList>
            <person name="Harmon-Smith M."/>
            <person name="Celia L."/>
            <person name="Chertkov O."/>
            <person name="Lapidus A."/>
            <person name="Copeland A."/>
            <person name="Glavina Del Rio T."/>
            <person name="Nolan M."/>
            <person name="Lucas S."/>
            <person name="Tice H."/>
            <person name="Cheng J.F."/>
            <person name="Han C."/>
            <person name="Detter J.C."/>
            <person name="Bruce D."/>
            <person name="Goodwin L."/>
            <person name="Pitluck S."/>
            <person name="Pati A."/>
            <person name="Liolios K."/>
            <person name="Ivanova N."/>
            <person name="Mavromatis K."/>
            <person name="Mikhailova N."/>
            <person name="Chen A."/>
            <person name="Palaniappan K."/>
            <person name="Land M."/>
            <person name="Hauser L."/>
            <person name="Chang Y.J."/>
            <person name="Jeffries C.D."/>
            <person name="Brettin T."/>
            <person name="Goker M."/>
            <person name="Beck B."/>
            <person name="Bristow J."/>
            <person name="Eisen J.A."/>
            <person name="Markowitz V."/>
            <person name="Hugenholtz P."/>
            <person name="Kyrpides N.C."/>
            <person name="Klenk H.P."/>
            <person name="Chen F."/>
        </authorList>
    </citation>
    <scope>NUCLEOTIDE SEQUENCE [LARGE SCALE GENOMIC DNA]</scope>
    <source>
        <strain evidence="3">ATCC 33386 / NCTC 11300</strain>
    </source>
</reference>
<feature type="transmembrane region" description="Helical" evidence="1">
    <location>
        <begin position="12"/>
        <end position="34"/>
    </location>
</feature>
<keyword evidence="3" id="KW-1185">Reference proteome</keyword>
<dbReference type="Proteomes" id="UP000000845">
    <property type="component" value="Chromosome"/>
</dbReference>
<dbReference type="HOGENOM" id="CLU_1610068_0_0_0"/>
<dbReference type="EMBL" id="CP001739">
    <property type="protein sequence ID" value="ACZ08255.1"/>
    <property type="molecule type" value="Genomic_DNA"/>
</dbReference>
<proteinExistence type="predicted"/>
<organism evidence="2 3">
    <name type="scientific">Sebaldella termitidis (strain ATCC 33386 / NCTC 11300)</name>
    <dbReference type="NCBI Taxonomy" id="526218"/>
    <lineage>
        <taxon>Bacteria</taxon>
        <taxon>Fusobacteriati</taxon>
        <taxon>Fusobacteriota</taxon>
        <taxon>Fusobacteriia</taxon>
        <taxon>Fusobacteriales</taxon>
        <taxon>Leptotrichiaceae</taxon>
        <taxon>Sebaldella</taxon>
    </lineage>
</organism>
<sequence>MPESQFTKMQLITIAIQILAIIIQVFCIFVSYYLGSKKDKQEYRLRIKEERYNNFYFPYIRLLYSIHAWDFASCNQPKCMKDFDKIISENIRHLDEKTISLCEDFSSAYIYFSWFYAYCVEPSPEVIPSETEASKIYDTIFFTIGYSILLEAQSIASELDLPIITKPFLKIFSDRSQGYNNLKVPKPDFP</sequence>
<evidence type="ECO:0000256" key="1">
    <source>
        <dbReference type="SAM" id="Phobius"/>
    </source>
</evidence>
<evidence type="ECO:0000313" key="2">
    <source>
        <dbReference type="EMBL" id="ACZ08255.1"/>
    </source>
</evidence>
<accession>D1AHM1</accession>
<evidence type="ECO:0000313" key="3">
    <source>
        <dbReference type="Proteomes" id="UP000000845"/>
    </source>
</evidence>
<dbReference type="RefSeq" id="WP_012860851.1">
    <property type="nucleotide sequence ID" value="NC_013517.1"/>
</dbReference>
<dbReference type="AlphaFoldDB" id="D1AHM1"/>
<gene>
    <name evidence="2" type="ordered locus">Sterm_1392</name>
</gene>